<evidence type="ECO:0000313" key="2">
    <source>
        <dbReference type="Proteomes" id="UP000256478"/>
    </source>
</evidence>
<sequence>MWLHQKKELVTLDIGTPSDMKILASQPQDSLISELHLSGNRLFGLNADEDNTPKGMSIFSLTEQSRPALLLNYGAGNSYWSIDVFEDTMYLSSMDGIDIVDISDVNRADSISSISSVEFERLQDIKFSGDILFSTIQDGFKFFDLTEPQAPAEFLEYKTYGSEAYNAVEVSEIDDSVFWNVYDDRDLIGWSFLIKSNPKSELSWIDVESPRDDTNDQSYRIHDQSIMEMSNEKIYLGSRFGLKVIDPYADTIKSLALYKMPESPYVIDVADNTALVAMASGLMAFNTDTIISSTDQYTHANTAEALVYHLFWDDELPVEFKCFVSAGECQLALDVANKNATVTWTMPADAGHAEISIVGGNLSFYNVFHDQVIVE</sequence>
<gene>
    <name evidence="1" type="ORF">DXX93_05770</name>
</gene>
<reference evidence="1 2" key="1">
    <citation type="submission" date="2018-08" db="EMBL/GenBank/DDBJ databases">
        <title>Thalassotalea euphylliae genome.</title>
        <authorList>
            <person name="Summers S."/>
            <person name="Rice S.A."/>
            <person name="Freckelton M.L."/>
            <person name="Nedved B.T."/>
            <person name="Hadfield M.G."/>
        </authorList>
    </citation>
    <scope>NUCLEOTIDE SEQUENCE [LARGE SCALE GENOMIC DNA]</scope>
    <source>
        <strain evidence="1 2">H1</strain>
    </source>
</reference>
<proteinExistence type="predicted"/>
<dbReference type="RefSeq" id="WP_116007255.1">
    <property type="nucleotide sequence ID" value="NZ_QUOU01000001.1"/>
</dbReference>
<organism evidence="1 2">
    <name type="scientific">Thalassotalea euphylliae</name>
    <dbReference type="NCBI Taxonomy" id="1655234"/>
    <lineage>
        <taxon>Bacteria</taxon>
        <taxon>Pseudomonadati</taxon>
        <taxon>Pseudomonadota</taxon>
        <taxon>Gammaproteobacteria</taxon>
        <taxon>Alteromonadales</taxon>
        <taxon>Colwelliaceae</taxon>
        <taxon>Thalassotalea</taxon>
    </lineage>
</organism>
<protein>
    <submittedName>
        <fullName evidence="1">Uncharacterized protein</fullName>
    </submittedName>
</protein>
<evidence type="ECO:0000313" key="1">
    <source>
        <dbReference type="EMBL" id="REL26134.1"/>
    </source>
</evidence>
<dbReference type="AlphaFoldDB" id="A0A3E0TNM6"/>
<name>A0A3E0TNM6_9GAMM</name>
<dbReference type="Proteomes" id="UP000256478">
    <property type="component" value="Unassembled WGS sequence"/>
</dbReference>
<dbReference type="OrthoDB" id="1521841at2"/>
<dbReference type="EMBL" id="QUOU01000001">
    <property type="protein sequence ID" value="REL26134.1"/>
    <property type="molecule type" value="Genomic_DNA"/>
</dbReference>
<comment type="caution">
    <text evidence="1">The sequence shown here is derived from an EMBL/GenBank/DDBJ whole genome shotgun (WGS) entry which is preliminary data.</text>
</comment>
<accession>A0A3E0TNM6</accession>